<protein>
    <recommendedName>
        <fullName evidence="1">N-acetyltransferase domain-containing protein</fullName>
    </recommendedName>
</protein>
<gene>
    <name evidence="2" type="ORF">FE257_006298</name>
</gene>
<reference evidence="2" key="1">
    <citation type="journal article" date="2019" name="Beilstein J. Org. Chem.">
        <title>Nanangenines: drimane sesquiterpenoids as the dominant metabolite cohort of a novel Australian fungus, Aspergillus nanangensis.</title>
        <authorList>
            <person name="Lacey H.J."/>
            <person name="Gilchrist C.L.M."/>
            <person name="Crombie A."/>
            <person name="Kalaitzis J.A."/>
            <person name="Vuong D."/>
            <person name="Rutledge P.J."/>
            <person name="Turner P."/>
            <person name="Pitt J.I."/>
            <person name="Lacey E."/>
            <person name="Chooi Y.H."/>
            <person name="Piggott A.M."/>
        </authorList>
    </citation>
    <scope>NUCLEOTIDE SEQUENCE</scope>
    <source>
        <strain evidence="2">MST-FP2251</strain>
    </source>
</reference>
<feature type="domain" description="N-acetyltransferase" evidence="1">
    <location>
        <begin position="15"/>
        <end position="173"/>
    </location>
</feature>
<sequence>MSLPKDPQSWRKDEFLISTNKSLLSRPAINAAFAQDFLYWTNAFPDDILQQIIDNCFCFGLYKVIDIQSPSDSPSNLQQIGFARLVTDNITFAYLTDVYILPEFQGLGLGGLLIDCLDQIIRPLPHLWWFMLRTGSEKSRQSYENRLEMEILGCGSTSEGAIMMGRKGKGNMA</sequence>
<keyword evidence="3" id="KW-1185">Reference proteome</keyword>
<dbReference type="PANTHER" id="PTHR43233:SF1">
    <property type="entry name" value="FAMILY N-ACETYLTRANSFERASE, PUTATIVE (AFU_ORTHOLOGUE AFUA_6G03350)-RELATED"/>
    <property type="match status" value="1"/>
</dbReference>
<dbReference type="Gene3D" id="3.40.630.30">
    <property type="match status" value="1"/>
</dbReference>
<dbReference type="EMBL" id="VCAU01000029">
    <property type="protein sequence ID" value="KAF9890137.1"/>
    <property type="molecule type" value="Genomic_DNA"/>
</dbReference>
<reference evidence="2" key="2">
    <citation type="submission" date="2020-02" db="EMBL/GenBank/DDBJ databases">
        <authorList>
            <person name="Gilchrist C.L.M."/>
            <person name="Chooi Y.-H."/>
        </authorList>
    </citation>
    <scope>NUCLEOTIDE SEQUENCE</scope>
    <source>
        <strain evidence="2">MST-FP2251</strain>
    </source>
</reference>
<comment type="caution">
    <text evidence="2">The sequence shown here is derived from an EMBL/GenBank/DDBJ whole genome shotgun (WGS) entry which is preliminary data.</text>
</comment>
<evidence type="ECO:0000259" key="1">
    <source>
        <dbReference type="PROSITE" id="PS51186"/>
    </source>
</evidence>
<name>A0AAD4CPM4_ASPNN</name>
<dbReference type="Proteomes" id="UP001194746">
    <property type="component" value="Unassembled WGS sequence"/>
</dbReference>
<accession>A0AAD4CPM4</accession>
<organism evidence="2 3">
    <name type="scientific">Aspergillus nanangensis</name>
    <dbReference type="NCBI Taxonomy" id="2582783"/>
    <lineage>
        <taxon>Eukaryota</taxon>
        <taxon>Fungi</taxon>
        <taxon>Dikarya</taxon>
        <taxon>Ascomycota</taxon>
        <taxon>Pezizomycotina</taxon>
        <taxon>Eurotiomycetes</taxon>
        <taxon>Eurotiomycetidae</taxon>
        <taxon>Eurotiales</taxon>
        <taxon>Aspergillaceae</taxon>
        <taxon>Aspergillus</taxon>
        <taxon>Aspergillus subgen. Circumdati</taxon>
    </lineage>
</organism>
<dbReference type="PROSITE" id="PS51186">
    <property type="entry name" value="GNAT"/>
    <property type="match status" value="1"/>
</dbReference>
<dbReference type="SUPFAM" id="SSF55729">
    <property type="entry name" value="Acyl-CoA N-acyltransferases (Nat)"/>
    <property type="match status" value="1"/>
</dbReference>
<dbReference type="PANTHER" id="PTHR43233">
    <property type="entry name" value="FAMILY N-ACETYLTRANSFERASE, PUTATIVE (AFU_ORTHOLOGUE AFUA_6G03350)-RELATED"/>
    <property type="match status" value="1"/>
</dbReference>
<dbReference type="InterPro" id="IPR053144">
    <property type="entry name" value="Acetyltransferase_Butenolide"/>
</dbReference>
<proteinExistence type="predicted"/>
<dbReference type="InterPro" id="IPR016181">
    <property type="entry name" value="Acyl_CoA_acyltransferase"/>
</dbReference>
<dbReference type="GO" id="GO:0016747">
    <property type="term" value="F:acyltransferase activity, transferring groups other than amino-acyl groups"/>
    <property type="evidence" value="ECO:0007669"/>
    <property type="project" value="InterPro"/>
</dbReference>
<evidence type="ECO:0000313" key="2">
    <source>
        <dbReference type="EMBL" id="KAF9890137.1"/>
    </source>
</evidence>
<evidence type="ECO:0000313" key="3">
    <source>
        <dbReference type="Proteomes" id="UP001194746"/>
    </source>
</evidence>
<dbReference type="AlphaFoldDB" id="A0AAD4CPM4"/>
<dbReference type="InterPro" id="IPR000182">
    <property type="entry name" value="GNAT_dom"/>
</dbReference>
<dbReference type="Pfam" id="PF00583">
    <property type="entry name" value="Acetyltransf_1"/>
    <property type="match status" value="1"/>
</dbReference>